<protein>
    <recommendedName>
        <fullName evidence="2">Methyltransferase type 11 domain-containing protein</fullName>
    </recommendedName>
</protein>
<keyword evidence="1" id="KW-0812">Transmembrane</keyword>
<feature type="domain" description="Methyltransferase type 11" evidence="2">
    <location>
        <begin position="91"/>
        <end position="184"/>
    </location>
</feature>
<dbReference type="AlphaFoldDB" id="A0A6C0I142"/>
<keyword evidence="1" id="KW-1133">Transmembrane helix</keyword>
<keyword evidence="1" id="KW-0472">Membrane</keyword>
<dbReference type="GO" id="GO:0008757">
    <property type="term" value="F:S-adenosylmethionine-dependent methyltransferase activity"/>
    <property type="evidence" value="ECO:0007669"/>
    <property type="project" value="InterPro"/>
</dbReference>
<accession>A0A6C0I142</accession>
<dbReference type="SUPFAM" id="SSF53335">
    <property type="entry name" value="S-adenosyl-L-methionine-dependent methyltransferases"/>
    <property type="match status" value="1"/>
</dbReference>
<evidence type="ECO:0000313" key="3">
    <source>
        <dbReference type="EMBL" id="QHT86087.1"/>
    </source>
</evidence>
<dbReference type="InterPro" id="IPR029063">
    <property type="entry name" value="SAM-dependent_MTases_sf"/>
</dbReference>
<organism evidence="3">
    <name type="scientific">viral metagenome</name>
    <dbReference type="NCBI Taxonomy" id="1070528"/>
    <lineage>
        <taxon>unclassified sequences</taxon>
        <taxon>metagenomes</taxon>
        <taxon>organismal metagenomes</taxon>
    </lineage>
</organism>
<evidence type="ECO:0000256" key="1">
    <source>
        <dbReference type="SAM" id="Phobius"/>
    </source>
</evidence>
<evidence type="ECO:0000259" key="2">
    <source>
        <dbReference type="Pfam" id="PF08241"/>
    </source>
</evidence>
<dbReference type="Gene3D" id="3.40.50.150">
    <property type="entry name" value="Vaccinia Virus protein VP39"/>
    <property type="match status" value="1"/>
</dbReference>
<dbReference type="Pfam" id="PF08241">
    <property type="entry name" value="Methyltransf_11"/>
    <property type="match status" value="1"/>
</dbReference>
<dbReference type="EMBL" id="MN740058">
    <property type="protein sequence ID" value="QHT86087.1"/>
    <property type="molecule type" value="Genomic_DNA"/>
</dbReference>
<proteinExistence type="predicted"/>
<name>A0A6C0I142_9ZZZZ</name>
<feature type="transmembrane region" description="Helical" evidence="1">
    <location>
        <begin position="6"/>
        <end position="24"/>
    </location>
</feature>
<dbReference type="InterPro" id="IPR013216">
    <property type="entry name" value="Methyltransf_11"/>
</dbReference>
<dbReference type="CDD" id="cd02440">
    <property type="entry name" value="AdoMet_MTases"/>
    <property type="match status" value="1"/>
</dbReference>
<sequence>MQFHDMLYNLLLLLAIILLCFIVYKSFQKNQDFQEGFEQSDAFILKINESIYDEFYVEVYDELMQSKKRAKEQTDLIIKTVPIDKEKSRILDIGSGTGSNVSYVTHLGYRIEGIDKSDEMVKKSKELYNTIHIKNGDVTIPMEYEHGIFTHILCSHFTIYEMEDKMSFLKNCYFWLKGRGLLIVHLVDRNKFSPIIPSANNGSILETSDQRITKTVIDYNGYNYSSNYEFNNDSVFHKETFVDKKTKHIRQNEQTLYMENHKDILKMAIKVGFTIKDNIPLDKSSSFMNDQWLFILERTL</sequence>
<reference evidence="3" key="1">
    <citation type="journal article" date="2020" name="Nature">
        <title>Giant virus diversity and host interactions through global metagenomics.</title>
        <authorList>
            <person name="Schulz F."/>
            <person name="Roux S."/>
            <person name="Paez-Espino D."/>
            <person name="Jungbluth S."/>
            <person name="Walsh D.A."/>
            <person name="Denef V.J."/>
            <person name="McMahon K.D."/>
            <person name="Konstantinidis K.T."/>
            <person name="Eloe-Fadrosh E.A."/>
            <person name="Kyrpides N.C."/>
            <person name="Woyke T."/>
        </authorList>
    </citation>
    <scope>NUCLEOTIDE SEQUENCE</scope>
    <source>
        <strain evidence="3">GVMAG-M-3300023184-184</strain>
    </source>
</reference>